<dbReference type="PANTHER" id="PTHR23088">
    <property type="entry name" value="NITRILASE-RELATED"/>
    <property type="match status" value="1"/>
</dbReference>
<dbReference type="PROSITE" id="PS50263">
    <property type="entry name" value="CN_HYDROLASE"/>
    <property type="match status" value="1"/>
</dbReference>
<name>A0A1I4RI73_9HYPH</name>
<dbReference type="InterPro" id="IPR001110">
    <property type="entry name" value="UPF0012_CS"/>
</dbReference>
<comment type="similarity">
    <text evidence="1">Belongs to the carbon-nitrogen hydrolase superfamily. NIT1/NIT2 family.</text>
</comment>
<dbReference type="InterPro" id="IPR036526">
    <property type="entry name" value="C-N_Hydrolase_sf"/>
</dbReference>
<dbReference type="PROSITE" id="PS01227">
    <property type="entry name" value="UPF0012"/>
    <property type="match status" value="1"/>
</dbReference>
<evidence type="ECO:0000259" key="3">
    <source>
        <dbReference type="PROSITE" id="PS50263"/>
    </source>
</evidence>
<dbReference type="OrthoDB" id="9811121at2"/>
<accession>A0A1I4RI73</accession>
<dbReference type="RefSeq" id="WP_101291063.1">
    <property type="nucleotide sequence ID" value="NZ_FOUQ01000002.1"/>
</dbReference>
<dbReference type="SUPFAM" id="SSF56317">
    <property type="entry name" value="Carbon-nitrogen hydrolase"/>
    <property type="match status" value="1"/>
</dbReference>
<gene>
    <name evidence="4" type="ORF">CXZ10_19615</name>
</gene>
<dbReference type="Proteomes" id="UP000233491">
    <property type="component" value="Unassembled WGS sequence"/>
</dbReference>
<evidence type="ECO:0000256" key="1">
    <source>
        <dbReference type="ARBA" id="ARBA00010613"/>
    </source>
</evidence>
<dbReference type="AlphaFoldDB" id="A0A1I4RI73"/>
<keyword evidence="5" id="KW-1185">Reference proteome</keyword>
<dbReference type="InterPro" id="IPR045254">
    <property type="entry name" value="Nit1/2_C-N_Hydrolase"/>
</dbReference>
<evidence type="ECO:0000313" key="4">
    <source>
        <dbReference type="EMBL" id="PKR87554.1"/>
    </source>
</evidence>
<dbReference type="EMBL" id="PJNW01000017">
    <property type="protein sequence ID" value="PKR87554.1"/>
    <property type="molecule type" value="Genomic_DNA"/>
</dbReference>
<evidence type="ECO:0000313" key="5">
    <source>
        <dbReference type="Proteomes" id="UP000233491"/>
    </source>
</evidence>
<protein>
    <recommendedName>
        <fullName evidence="3">CN hydrolase domain-containing protein</fullName>
    </recommendedName>
</protein>
<proteinExistence type="inferred from homology"/>
<dbReference type="PANTHER" id="PTHR23088:SF27">
    <property type="entry name" value="DEAMINATED GLUTATHIONE AMIDASE"/>
    <property type="match status" value="1"/>
</dbReference>
<dbReference type="Pfam" id="PF00795">
    <property type="entry name" value="CN_hydrolase"/>
    <property type="match status" value="1"/>
</dbReference>
<evidence type="ECO:0000256" key="2">
    <source>
        <dbReference type="ARBA" id="ARBA00022801"/>
    </source>
</evidence>
<dbReference type="Gene3D" id="3.60.110.10">
    <property type="entry name" value="Carbon-nitrogen hydrolase"/>
    <property type="match status" value="1"/>
</dbReference>
<dbReference type="InterPro" id="IPR003010">
    <property type="entry name" value="C-N_Hydrolase"/>
</dbReference>
<dbReference type="GO" id="GO:0016811">
    <property type="term" value="F:hydrolase activity, acting on carbon-nitrogen (but not peptide) bonds, in linear amides"/>
    <property type="evidence" value="ECO:0007669"/>
    <property type="project" value="InterPro"/>
</dbReference>
<organism evidence="4 5">
    <name type="scientific">Pleomorphomonas diazotrophica</name>
    <dbReference type="NCBI Taxonomy" id="1166257"/>
    <lineage>
        <taxon>Bacteria</taxon>
        <taxon>Pseudomonadati</taxon>
        <taxon>Pseudomonadota</taxon>
        <taxon>Alphaproteobacteria</taxon>
        <taxon>Hyphomicrobiales</taxon>
        <taxon>Pleomorphomonadaceae</taxon>
        <taxon>Pleomorphomonas</taxon>
    </lineage>
</organism>
<feature type="domain" description="CN hydrolase" evidence="3">
    <location>
        <begin position="5"/>
        <end position="253"/>
    </location>
</feature>
<reference evidence="4 5" key="1">
    <citation type="submission" date="2017-12" db="EMBL/GenBank/DDBJ databases">
        <title>Anaerobic carbon monoxide metabolism by Pleomorphomonas carboxyditropha sp. nov., a new mesophilic hydrogenogenic carboxidotroph.</title>
        <authorList>
            <person name="Esquivel-Elizondo S."/>
            <person name="Krajmalnik-Brown R."/>
        </authorList>
    </citation>
    <scope>NUCLEOTIDE SEQUENCE [LARGE SCALE GENOMIC DNA]</scope>
    <source>
        <strain evidence="4 5">R5-392</strain>
    </source>
</reference>
<keyword evidence="2" id="KW-0378">Hydrolase</keyword>
<comment type="caution">
    <text evidence="4">The sequence shown here is derived from an EMBL/GenBank/DDBJ whole genome shotgun (WGS) entry which is preliminary data.</text>
</comment>
<dbReference type="CDD" id="cd07572">
    <property type="entry name" value="nit"/>
    <property type="match status" value="1"/>
</dbReference>
<sequence>MTRPLCVAAVQLRSGRDPSKNLPEVEALIRDAAGAGATYIQTPEMTNIIERDRADMLGQLEVEAKDAFVARGAGLARELGITLHFGSLAIRRDDGRIANRAYVFGPAGDLLARYDKIHMFDVDLPYGESWRESAAYTPGESAIVVEAAGTKIGLAICYDLRFPQLFRAYGHADVEIIGAPAAFTRQTGEAHWHVLQRARAIENGCFMISAAQGGTHEDGRETYGHSLIVGPWGKVIAEADHAEPGVIVADIDLDEVELTRARIPSLENERRFTL</sequence>